<dbReference type="AlphaFoldDB" id="J3M672"/>
<feature type="region of interest" description="Disordered" evidence="1">
    <location>
        <begin position="1"/>
        <end position="26"/>
    </location>
</feature>
<keyword evidence="3" id="KW-1185">Reference proteome</keyword>
<dbReference type="EnsemblPlants" id="OB05G20960.1">
    <property type="protein sequence ID" value="OB05G20960.1"/>
    <property type="gene ID" value="OB05G20960"/>
</dbReference>
<feature type="region of interest" description="Disordered" evidence="1">
    <location>
        <begin position="87"/>
        <end position="108"/>
    </location>
</feature>
<dbReference type="Gramene" id="OB05G20960.1">
    <property type="protein sequence ID" value="OB05G20960.1"/>
    <property type="gene ID" value="OB05G20960"/>
</dbReference>
<proteinExistence type="predicted"/>
<protein>
    <submittedName>
        <fullName evidence="2">Uncharacterized protein</fullName>
    </submittedName>
</protein>
<reference evidence="2" key="1">
    <citation type="journal article" date="2013" name="Nat. Commun.">
        <title>Whole-genome sequencing of Oryza brachyantha reveals mechanisms underlying Oryza genome evolution.</title>
        <authorList>
            <person name="Chen J."/>
            <person name="Huang Q."/>
            <person name="Gao D."/>
            <person name="Wang J."/>
            <person name="Lang Y."/>
            <person name="Liu T."/>
            <person name="Li B."/>
            <person name="Bai Z."/>
            <person name="Luis Goicoechea J."/>
            <person name="Liang C."/>
            <person name="Chen C."/>
            <person name="Zhang W."/>
            <person name="Sun S."/>
            <person name="Liao Y."/>
            <person name="Zhang X."/>
            <person name="Yang L."/>
            <person name="Song C."/>
            <person name="Wang M."/>
            <person name="Shi J."/>
            <person name="Liu G."/>
            <person name="Liu J."/>
            <person name="Zhou H."/>
            <person name="Zhou W."/>
            <person name="Yu Q."/>
            <person name="An N."/>
            <person name="Chen Y."/>
            <person name="Cai Q."/>
            <person name="Wang B."/>
            <person name="Liu B."/>
            <person name="Min J."/>
            <person name="Huang Y."/>
            <person name="Wu H."/>
            <person name="Li Z."/>
            <person name="Zhang Y."/>
            <person name="Yin Y."/>
            <person name="Song W."/>
            <person name="Jiang J."/>
            <person name="Jackson S.A."/>
            <person name="Wing R.A."/>
            <person name="Wang J."/>
            <person name="Chen M."/>
        </authorList>
    </citation>
    <scope>NUCLEOTIDE SEQUENCE [LARGE SCALE GENOMIC DNA]</scope>
    <source>
        <strain evidence="2">cv. IRGC 101232</strain>
    </source>
</reference>
<evidence type="ECO:0000256" key="1">
    <source>
        <dbReference type="SAM" id="MobiDB-lite"/>
    </source>
</evidence>
<sequence>MPSAAAPTHIPSVGAPTPIPSALPSFFGPVEAEGSVATGDGGQFDTEADTTMSVVAETHLDITFDEVSRIAELIDDKVAVLVPGWMPRPTTDDGDDPDTPCHAQKFLT</sequence>
<evidence type="ECO:0000313" key="3">
    <source>
        <dbReference type="Proteomes" id="UP000006038"/>
    </source>
</evidence>
<dbReference type="Proteomes" id="UP000006038">
    <property type="component" value="Chromosome 5"/>
</dbReference>
<name>J3M672_ORYBR</name>
<accession>J3M672</accession>
<reference evidence="2" key="2">
    <citation type="submission" date="2013-04" db="UniProtKB">
        <authorList>
            <consortium name="EnsemblPlants"/>
        </authorList>
    </citation>
    <scope>IDENTIFICATION</scope>
</reference>
<evidence type="ECO:0000313" key="2">
    <source>
        <dbReference type="EnsemblPlants" id="OB05G20960.1"/>
    </source>
</evidence>
<dbReference type="HOGENOM" id="CLU_2201030_0_0_1"/>
<organism evidence="2">
    <name type="scientific">Oryza brachyantha</name>
    <name type="common">malo sina</name>
    <dbReference type="NCBI Taxonomy" id="4533"/>
    <lineage>
        <taxon>Eukaryota</taxon>
        <taxon>Viridiplantae</taxon>
        <taxon>Streptophyta</taxon>
        <taxon>Embryophyta</taxon>
        <taxon>Tracheophyta</taxon>
        <taxon>Spermatophyta</taxon>
        <taxon>Magnoliopsida</taxon>
        <taxon>Liliopsida</taxon>
        <taxon>Poales</taxon>
        <taxon>Poaceae</taxon>
        <taxon>BOP clade</taxon>
        <taxon>Oryzoideae</taxon>
        <taxon>Oryzeae</taxon>
        <taxon>Oryzinae</taxon>
        <taxon>Oryza</taxon>
    </lineage>
</organism>